<dbReference type="RefSeq" id="WP_055449877.1">
    <property type="nucleotide sequence ID" value="NZ_CYHF01000003.1"/>
</dbReference>
<dbReference type="Pfam" id="PF03372">
    <property type="entry name" value="Exo_endo_phos"/>
    <property type="match status" value="1"/>
</dbReference>
<gene>
    <name evidence="2" type="ORF">Ga0061069_10357</name>
</gene>
<dbReference type="Proteomes" id="UP000183649">
    <property type="component" value="Unassembled WGS sequence"/>
</dbReference>
<dbReference type="InterPro" id="IPR036691">
    <property type="entry name" value="Endo/exonu/phosph_ase_sf"/>
</dbReference>
<keyword evidence="2" id="KW-0269">Exonuclease</keyword>
<organism evidence="2 3">
    <name type="scientific">Thiomonas bhubaneswarensis</name>
    <dbReference type="NCBI Taxonomy" id="339866"/>
    <lineage>
        <taxon>Bacteria</taxon>
        <taxon>Pseudomonadati</taxon>
        <taxon>Pseudomonadota</taxon>
        <taxon>Betaproteobacteria</taxon>
        <taxon>Burkholderiales</taxon>
        <taxon>Thiomonas</taxon>
    </lineage>
</organism>
<dbReference type="Gene3D" id="3.60.10.10">
    <property type="entry name" value="Endonuclease/exonuclease/phosphatase"/>
    <property type="match status" value="1"/>
</dbReference>
<dbReference type="GO" id="GO:0006506">
    <property type="term" value="P:GPI anchor biosynthetic process"/>
    <property type="evidence" value="ECO:0007669"/>
    <property type="project" value="TreeGrafter"/>
</dbReference>
<dbReference type="PANTHER" id="PTHR14859">
    <property type="entry name" value="CALCOFLUOR WHITE HYPERSENSITIVE PROTEIN PRECURSOR"/>
    <property type="match status" value="1"/>
</dbReference>
<dbReference type="PANTHER" id="PTHR14859:SF1">
    <property type="entry name" value="PGAP2-INTERACTING PROTEIN"/>
    <property type="match status" value="1"/>
</dbReference>
<keyword evidence="2" id="KW-0255">Endonuclease</keyword>
<accession>A0A0K6HX24</accession>
<dbReference type="AlphaFoldDB" id="A0A0K6HX24"/>
<evidence type="ECO:0000313" key="2">
    <source>
        <dbReference type="EMBL" id="CUA95353.1"/>
    </source>
</evidence>
<sequence>MELRVASYNIHKGVLGHGPAKRASILELQTALQGMEADLVFLQEVQFLHQRHASRLTGWPALPQHDFLAQALGMHAAYRTNACTRHGEHGNALLSRYPIIGIDHCDVSDHRFEQRGLLHVQVALPKGGPLHCIVVHFGLFAVSRQRQTDRLLDYIAARVPEKAALIVAGDFNDWHGRIGPQLLRQHLVDVSEPKVKTNGKTSWRNRVRTYPARLPLMPLDRIYARGLTASEIGLGWGRAWARLSDHAPLLAALRCDLPDCPEAALPETADLADLGNRLGSPA</sequence>
<feature type="domain" description="Endonuclease/exonuclease/phosphatase" evidence="1">
    <location>
        <begin position="6"/>
        <end position="246"/>
    </location>
</feature>
<keyword evidence="3" id="KW-1185">Reference proteome</keyword>
<reference evidence="3" key="1">
    <citation type="submission" date="2015-08" db="EMBL/GenBank/DDBJ databases">
        <authorList>
            <person name="Varghese N."/>
        </authorList>
    </citation>
    <scope>NUCLEOTIDE SEQUENCE [LARGE SCALE GENOMIC DNA]</scope>
    <source>
        <strain evidence="3">DSM 18181</strain>
    </source>
</reference>
<dbReference type="InterPro" id="IPR005135">
    <property type="entry name" value="Endo/exonuclease/phosphatase"/>
</dbReference>
<dbReference type="GO" id="GO:0004519">
    <property type="term" value="F:endonuclease activity"/>
    <property type="evidence" value="ECO:0007669"/>
    <property type="project" value="UniProtKB-KW"/>
</dbReference>
<dbReference type="SUPFAM" id="SSF56219">
    <property type="entry name" value="DNase I-like"/>
    <property type="match status" value="1"/>
</dbReference>
<dbReference type="InterPro" id="IPR051916">
    <property type="entry name" value="GPI-anchor_lipid_remodeler"/>
</dbReference>
<keyword evidence="2" id="KW-0540">Nuclease</keyword>
<evidence type="ECO:0000259" key="1">
    <source>
        <dbReference type="Pfam" id="PF03372"/>
    </source>
</evidence>
<dbReference type="STRING" id="339866.GCA_001418255_00937"/>
<dbReference type="OrthoDB" id="9793162at2"/>
<name>A0A0K6HX24_9BURK</name>
<dbReference type="GO" id="GO:0004527">
    <property type="term" value="F:exonuclease activity"/>
    <property type="evidence" value="ECO:0007669"/>
    <property type="project" value="UniProtKB-KW"/>
</dbReference>
<proteinExistence type="predicted"/>
<keyword evidence="2" id="KW-0378">Hydrolase</keyword>
<dbReference type="GO" id="GO:0016020">
    <property type="term" value="C:membrane"/>
    <property type="evidence" value="ECO:0007669"/>
    <property type="project" value="GOC"/>
</dbReference>
<protein>
    <submittedName>
        <fullName evidence="2">Metal-dependent hydrolase, endonuclease/exonuclease/phosphatase family</fullName>
    </submittedName>
</protein>
<evidence type="ECO:0000313" key="3">
    <source>
        <dbReference type="Proteomes" id="UP000183649"/>
    </source>
</evidence>
<dbReference type="EMBL" id="CYHF01000003">
    <property type="protein sequence ID" value="CUA95353.1"/>
    <property type="molecule type" value="Genomic_DNA"/>
</dbReference>